<comment type="caution">
    <text evidence="3">The sequence shown here is derived from an EMBL/GenBank/DDBJ whole genome shotgun (WGS) entry which is preliminary data.</text>
</comment>
<name>A0AAW1PW29_9CHLO</name>
<dbReference type="AlphaFoldDB" id="A0AAW1PW29"/>
<dbReference type="CDD" id="cd03189">
    <property type="entry name" value="GST_C_GTT1_like"/>
    <property type="match status" value="1"/>
</dbReference>
<dbReference type="Proteomes" id="UP001489004">
    <property type="component" value="Unassembled WGS sequence"/>
</dbReference>
<dbReference type="InterPro" id="IPR036249">
    <property type="entry name" value="Thioredoxin-like_sf"/>
</dbReference>
<evidence type="ECO:0000259" key="2">
    <source>
        <dbReference type="PROSITE" id="PS50404"/>
    </source>
</evidence>
<dbReference type="PROSITE" id="PS50404">
    <property type="entry name" value="GST_NTER"/>
    <property type="match status" value="1"/>
</dbReference>
<dbReference type="EMBL" id="JALJOR010000008">
    <property type="protein sequence ID" value="KAK9812972.1"/>
    <property type="molecule type" value="Genomic_DNA"/>
</dbReference>
<keyword evidence="4" id="KW-1185">Reference proteome</keyword>
<reference evidence="3 4" key="1">
    <citation type="journal article" date="2024" name="Nat. Commun.">
        <title>Phylogenomics reveals the evolutionary origins of lichenization in chlorophyte algae.</title>
        <authorList>
            <person name="Puginier C."/>
            <person name="Libourel C."/>
            <person name="Otte J."/>
            <person name="Skaloud P."/>
            <person name="Haon M."/>
            <person name="Grisel S."/>
            <person name="Petersen M."/>
            <person name="Berrin J.G."/>
            <person name="Delaux P.M."/>
            <person name="Dal Grande F."/>
            <person name="Keller J."/>
        </authorList>
    </citation>
    <scope>NUCLEOTIDE SEQUENCE [LARGE SCALE GENOMIC DNA]</scope>
    <source>
        <strain evidence="3 4">SAG 2043</strain>
    </source>
</reference>
<dbReference type="CDD" id="cd03046">
    <property type="entry name" value="GST_N_GTT1_like"/>
    <property type="match status" value="1"/>
</dbReference>
<dbReference type="SFLD" id="SFLDS00019">
    <property type="entry name" value="Glutathione_Transferase_(cytos"/>
    <property type="match status" value="1"/>
</dbReference>
<dbReference type="Pfam" id="PF02798">
    <property type="entry name" value="GST_N"/>
    <property type="match status" value="1"/>
</dbReference>
<protein>
    <recommendedName>
        <fullName evidence="2">GST N-terminal domain-containing protein</fullName>
    </recommendedName>
</protein>
<proteinExistence type="inferred from homology"/>
<dbReference type="Gene3D" id="3.40.30.10">
    <property type="entry name" value="Glutaredoxin"/>
    <property type="match status" value="1"/>
</dbReference>
<feature type="domain" description="GST N-terminal" evidence="2">
    <location>
        <begin position="1"/>
        <end position="74"/>
    </location>
</feature>
<evidence type="ECO:0000313" key="3">
    <source>
        <dbReference type="EMBL" id="KAK9812972.1"/>
    </source>
</evidence>
<accession>A0AAW1PW29</accession>
<evidence type="ECO:0000256" key="1">
    <source>
        <dbReference type="ARBA" id="ARBA00007409"/>
    </source>
</evidence>
<dbReference type="SFLD" id="SFLDG00358">
    <property type="entry name" value="Main_(cytGST)"/>
    <property type="match status" value="1"/>
</dbReference>
<dbReference type="Gene3D" id="1.20.1050.10">
    <property type="match status" value="1"/>
</dbReference>
<dbReference type="SUPFAM" id="SSF47616">
    <property type="entry name" value="GST C-terminal domain-like"/>
    <property type="match status" value="1"/>
</dbReference>
<evidence type="ECO:0000313" key="4">
    <source>
        <dbReference type="Proteomes" id="UP001489004"/>
    </source>
</evidence>
<dbReference type="SUPFAM" id="SSF52833">
    <property type="entry name" value="Thioredoxin-like"/>
    <property type="match status" value="1"/>
</dbReference>
<dbReference type="InterPro" id="IPR004045">
    <property type="entry name" value="Glutathione_S-Trfase_N"/>
</dbReference>
<gene>
    <name evidence="3" type="ORF">WJX72_006702</name>
</gene>
<sequence length="212" mass="23394">MTRRVTCPQHALLEELGLEYVIKRYERDSTGLAPKELLEVHPLGKSPVITDGSITVAESGAIVEYLVGTYGNGRLIPPASDAEARRRYTYWLHYAEGSVMPAVVLKLLFTKMVSGSPWLLRPLVGMIAGAVQSGYVDPQLKLHSDFIESELAKREWFCGDEFTAPDVLMSFPVEGLAHYGSVGPKTKAYLERLKARPAYKAALEKGGPLEML</sequence>
<dbReference type="PANTHER" id="PTHR44051:SF9">
    <property type="entry name" value="GLUTATHIONE S-TRANSFERASE 1"/>
    <property type="match status" value="1"/>
</dbReference>
<dbReference type="PANTHER" id="PTHR44051">
    <property type="entry name" value="GLUTATHIONE S-TRANSFERASE-RELATED"/>
    <property type="match status" value="1"/>
</dbReference>
<dbReference type="SFLD" id="SFLDG01150">
    <property type="entry name" value="Main.1:_Beta-like"/>
    <property type="match status" value="1"/>
</dbReference>
<organism evidence="3 4">
    <name type="scientific">[Myrmecia] bisecta</name>
    <dbReference type="NCBI Taxonomy" id="41462"/>
    <lineage>
        <taxon>Eukaryota</taxon>
        <taxon>Viridiplantae</taxon>
        <taxon>Chlorophyta</taxon>
        <taxon>core chlorophytes</taxon>
        <taxon>Trebouxiophyceae</taxon>
        <taxon>Trebouxiales</taxon>
        <taxon>Trebouxiaceae</taxon>
        <taxon>Myrmecia</taxon>
    </lineage>
</organism>
<dbReference type="InterPro" id="IPR036282">
    <property type="entry name" value="Glutathione-S-Trfase_C_sf"/>
</dbReference>
<dbReference type="InterPro" id="IPR040079">
    <property type="entry name" value="Glutathione_S-Trfase"/>
</dbReference>
<comment type="similarity">
    <text evidence="1">Belongs to the GST superfamily.</text>
</comment>